<dbReference type="AlphaFoldDB" id="A0AB34K7E1"/>
<evidence type="ECO:0000256" key="1">
    <source>
        <dbReference type="SAM" id="MobiDB-lite"/>
    </source>
</evidence>
<dbReference type="Proteomes" id="UP001515480">
    <property type="component" value="Unassembled WGS sequence"/>
</dbReference>
<keyword evidence="3" id="KW-1185">Reference proteome</keyword>
<feature type="compositionally biased region" description="Pro residues" evidence="1">
    <location>
        <begin position="410"/>
        <end position="435"/>
    </location>
</feature>
<reference evidence="2 3" key="1">
    <citation type="journal article" date="2024" name="Science">
        <title>Giant polyketide synthase enzymes in the biosynthesis of giant marine polyether toxins.</title>
        <authorList>
            <person name="Fallon T.R."/>
            <person name="Shende V.V."/>
            <person name="Wierzbicki I.H."/>
            <person name="Pendleton A.L."/>
            <person name="Watervoot N.F."/>
            <person name="Auber R.P."/>
            <person name="Gonzalez D.J."/>
            <person name="Wisecaver J.H."/>
            <person name="Moore B.S."/>
        </authorList>
    </citation>
    <scope>NUCLEOTIDE SEQUENCE [LARGE SCALE GENOMIC DNA]</scope>
    <source>
        <strain evidence="2 3">12B1</strain>
    </source>
</reference>
<evidence type="ECO:0000313" key="2">
    <source>
        <dbReference type="EMBL" id="KAL1530429.1"/>
    </source>
</evidence>
<name>A0AB34K7E1_PRYPA</name>
<accession>A0AB34K7E1</accession>
<protein>
    <recommendedName>
        <fullName evidence="4">C2 domain-containing protein</fullName>
    </recommendedName>
</protein>
<organism evidence="2 3">
    <name type="scientific">Prymnesium parvum</name>
    <name type="common">Toxic golden alga</name>
    <dbReference type="NCBI Taxonomy" id="97485"/>
    <lineage>
        <taxon>Eukaryota</taxon>
        <taxon>Haptista</taxon>
        <taxon>Haptophyta</taxon>
        <taxon>Prymnesiophyceae</taxon>
        <taxon>Prymnesiales</taxon>
        <taxon>Prymnesiaceae</taxon>
        <taxon>Prymnesium</taxon>
    </lineage>
</organism>
<dbReference type="EMBL" id="JBGBPQ010000001">
    <property type="protein sequence ID" value="KAL1530429.1"/>
    <property type="molecule type" value="Genomic_DNA"/>
</dbReference>
<gene>
    <name evidence="2" type="ORF">AB1Y20_001334</name>
</gene>
<feature type="region of interest" description="Disordered" evidence="1">
    <location>
        <begin position="410"/>
        <end position="443"/>
    </location>
</feature>
<comment type="caution">
    <text evidence="2">The sequence shown here is derived from an EMBL/GenBank/DDBJ whole genome shotgun (WGS) entry which is preliminary data.</text>
</comment>
<proteinExistence type="predicted"/>
<evidence type="ECO:0008006" key="4">
    <source>
        <dbReference type="Google" id="ProtNLM"/>
    </source>
</evidence>
<evidence type="ECO:0000313" key="3">
    <source>
        <dbReference type="Proteomes" id="UP001515480"/>
    </source>
</evidence>
<sequence length="645" mass="69745">MQIVIDYSSGCVPSGSPAVSMRTERAVSLLFFNLVVSARARNSKVDMHGKCAAVARSNVWNHEVRDVDPLTGDEIGPVRESQDMWDFRIKVEPWQVFGTVELDILGTDIVVEHVWAANVLSMHESAQGVRVKIELDNTPQDDQQFDIDGTGSPSGDVAILGCTGLEPAVNDCKLGMKYSMLNSFEGVISSKITVDTWQEGAKISISFGTPIAISEVWGAQIIDYDVTSDDEEAELVTDAMFRLLPFNHHTPLDRRSSFGFDATPPFHKIPVISCIPSHPLPPPPPPSPPLPPPEPPPFFVTERADCFLGGRITFVTPPSDVPGTLWEVNVKMNHWKVGAQLTLDFFGEQLKKHPLRIKSIEPDGAVEQVTTTPHSTLVQLLDTPVREFNVHAYGMVEGLAKLACCCAAAPSPPPPPPQPPPSPLPPPLSPSPPPTAHSSSISSEWGRGIQGRVTLSSPPPMPPPVVVASKTTTRTTIRVFFSVAVFGIVVLGLQQLNSILRKNRGSTLPTVIGKGGITLVPKPQRRAACLANQSEELEMPITARGSGSSGTTKLHIEISPSCKTSLKISLEGISTMDELQDLVAEVCEEAGYKQLDDLIMTYKRPDGKFATVTRSVTVAMLRKASALRLAPAEAKSGSTKKKSNR</sequence>